<evidence type="ECO:0000313" key="1">
    <source>
        <dbReference type="EMBL" id="AKA86285.1"/>
    </source>
</evidence>
<gene>
    <name evidence="1" type="ORF">VO64_5739</name>
</gene>
<proteinExistence type="predicted"/>
<sequence>MAGVYVQRDGDSMVQGFVRKKDCTGRPGLWHSVTTSLEWRI</sequence>
<dbReference type="AlphaFoldDB" id="A0AAU8TWB6"/>
<protein>
    <submittedName>
        <fullName evidence="1">Uncharacterized protein</fullName>
    </submittedName>
</protein>
<reference evidence="1 2" key="1">
    <citation type="journal article" date="2015" name="Genome Announc.">
        <title>Complete Genome Sequence of Biocontrol Strain Pseudomonas fluorescens LBUM223.</title>
        <authorList>
            <person name="Roquigny R."/>
            <person name="Arseneault T."/>
            <person name="Gadkar V.J."/>
            <person name="Novinscak A."/>
            <person name="Joly D.L."/>
            <person name="Filion M."/>
        </authorList>
    </citation>
    <scope>NUCLEOTIDE SEQUENCE [LARGE SCALE GENOMIC DNA]</scope>
    <source>
        <strain evidence="1 2">LBUM223</strain>
    </source>
</reference>
<name>A0AAU8TWB6_9PSED</name>
<organism evidence="1 2">
    <name type="scientific">Pseudomonas synxantha</name>
    <dbReference type="NCBI Taxonomy" id="47883"/>
    <lineage>
        <taxon>Bacteria</taxon>
        <taxon>Pseudomonadati</taxon>
        <taxon>Pseudomonadota</taxon>
        <taxon>Gammaproteobacteria</taxon>
        <taxon>Pseudomonadales</taxon>
        <taxon>Pseudomonadaceae</taxon>
        <taxon>Pseudomonas</taxon>
    </lineage>
</organism>
<dbReference type="Proteomes" id="UP000033099">
    <property type="component" value="Chromosome"/>
</dbReference>
<accession>A0AAU8TWB6</accession>
<evidence type="ECO:0000313" key="2">
    <source>
        <dbReference type="Proteomes" id="UP000033099"/>
    </source>
</evidence>
<dbReference type="KEGG" id="pfb:VO64_5739"/>
<dbReference type="EMBL" id="CP011117">
    <property type="protein sequence ID" value="AKA86285.1"/>
    <property type="molecule type" value="Genomic_DNA"/>
</dbReference>